<dbReference type="SUPFAM" id="SSF52540">
    <property type="entry name" value="P-loop containing nucleoside triphosphate hydrolases"/>
    <property type="match status" value="1"/>
</dbReference>
<dbReference type="Gene3D" id="3.40.50.300">
    <property type="entry name" value="P-loop containing nucleotide triphosphate hydrolases"/>
    <property type="match status" value="1"/>
</dbReference>
<gene>
    <name evidence="1" type="ORF">HMH01_07450</name>
</gene>
<dbReference type="Proteomes" id="UP000572377">
    <property type="component" value="Unassembled WGS sequence"/>
</dbReference>
<accession>A0A849L1X8</accession>
<proteinExistence type="predicted"/>
<dbReference type="InterPro" id="IPR027417">
    <property type="entry name" value="P-loop_NTPase"/>
</dbReference>
<evidence type="ECO:0000313" key="2">
    <source>
        <dbReference type="Proteomes" id="UP000572377"/>
    </source>
</evidence>
<dbReference type="EMBL" id="JABFBC010000001">
    <property type="protein sequence ID" value="NNU80273.1"/>
    <property type="molecule type" value="Genomic_DNA"/>
</dbReference>
<dbReference type="RefSeq" id="WP_171323894.1">
    <property type="nucleotide sequence ID" value="NZ_JABFBC010000001.1"/>
</dbReference>
<protein>
    <recommendedName>
        <fullName evidence="3">Sulfotransferase family protein</fullName>
    </recommendedName>
</protein>
<reference evidence="1 2" key="1">
    <citation type="submission" date="2020-05" db="EMBL/GenBank/DDBJ databases">
        <title>Gimesia benthica sp. nov., a novel planctomycete isolated from a deep-sea water sample of the Northwest Indian Ocean.</title>
        <authorList>
            <person name="Wang J."/>
            <person name="Ruan C."/>
            <person name="Song L."/>
            <person name="Zhu Y."/>
            <person name="Li A."/>
            <person name="Zheng X."/>
            <person name="Wang L."/>
            <person name="Lu Z."/>
            <person name="Huang Y."/>
            <person name="Du W."/>
            <person name="Zhou Y."/>
            <person name="Huang L."/>
            <person name="Dai X."/>
        </authorList>
    </citation>
    <scope>NUCLEOTIDE SEQUENCE [LARGE SCALE GENOMIC DNA]</scope>
    <source>
        <strain evidence="1 2">YYQ-30</strain>
    </source>
</reference>
<name>A0A849L1X8_9RHOB</name>
<organism evidence="1 2">
    <name type="scientific">Halovulum dunhuangense</name>
    <dbReference type="NCBI Taxonomy" id="1505036"/>
    <lineage>
        <taxon>Bacteria</taxon>
        <taxon>Pseudomonadati</taxon>
        <taxon>Pseudomonadota</taxon>
        <taxon>Alphaproteobacteria</taxon>
        <taxon>Rhodobacterales</taxon>
        <taxon>Paracoccaceae</taxon>
        <taxon>Halovulum</taxon>
    </lineage>
</organism>
<sequence>MSGTIVKIFGERNTGTRALQQMLRQVPGLRFRVESGTPVPGDAAVEAAIETRMKGAWKRLYLHALRDEQAALRAAHDPWKHAAPRLTPAMVAAGVRVLILVRDPYSWLIGLARRPYHLKGPNERSLEEFAARPWMTERREGLAPVLASPVDLWALKAAASLACRAEAKARGLPCAILRFEDFVRDPGGAATAALAQIGIEAEHLAPRQDNTKPGEDGLPLLQRYYRDRLWQARLTRETVARVNARIDWAVAAELGYAPLDPERFPRVLPPALQEQIAREMACLTTPTDRADA</sequence>
<comment type="caution">
    <text evidence="1">The sequence shown here is derived from an EMBL/GenBank/DDBJ whole genome shotgun (WGS) entry which is preliminary data.</text>
</comment>
<dbReference type="AlphaFoldDB" id="A0A849L1X8"/>
<keyword evidence="2" id="KW-1185">Reference proteome</keyword>
<evidence type="ECO:0008006" key="3">
    <source>
        <dbReference type="Google" id="ProtNLM"/>
    </source>
</evidence>
<evidence type="ECO:0000313" key="1">
    <source>
        <dbReference type="EMBL" id="NNU80273.1"/>
    </source>
</evidence>